<gene>
    <name evidence="10" type="primary">pyrR</name>
    <name evidence="12" type="ORF">ATW55_06775</name>
</gene>
<evidence type="ECO:0000256" key="2">
    <source>
        <dbReference type="ARBA" id="ARBA00022472"/>
    </source>
</evidence>
<dbReference type="PANTHER" id="PTHR11608">
    <property type="entry name" value="BIFUNCTIONAL PROTEIN PYRR"/>
    <property type="match status" value="1"/>
</dbReference>
<name>A0A117SXK2_9BACL</name>
<feature type="domain" description="Phosphoribosyltransferase" evidence="11">
    <location>
        <begin position="6"/>
        <end position="160"/>
    </location>
</feature>
<evidence type="ECO:0000256" key="7">
    <source>
        <dbReference type="ARBA" id="ARBA00053556"/>
    </source>
</evidence>
<evidence type="ECO:0000256" key="5">
    <source>
        <dbReference type="ARBA" id="ARBA00023015"/>
    </source>
</evidence>
<evidence type="ECO:0000256" key="9">
    <source>
        <dbReference type="ARBA" id="ARBA00063792"/>
    </source>
</evidence>
<comment type="caution">
    <text evidence="12">The sequence shown here is derived from an EMBL/GenBank/DDBJ whole genome shotgun (WGS) entry which is preliminary data.</text>
</comment>
<dbReference type="InterPro" id="IPR000836">
    <property type="entry name" value="PRTase_dom"/>
</dbReference>
<keyword evidence="4 10" id="KW-0808">Transferase</keyword>
<evidence type="ECO:0000259" key="11">
    <source>
        <dbReference type="Pfam" id="PF00156"/>
    </source>
</evidence>
<dbReference type="InterPro" id="IPR029057">
    <property type="entry name" value="PRTase-like"/>
</dbReference>
<keyword evidence="2 10" id="KW-0806">Transcription termination</keyword>
<reference evidence="12 13" key="1">
    <citation type="submission" date="2015-12" db="EMBL/GenBank/DDBJ databases">
        <title>Draft genome sequence of Acidibacillus ferrooxidans ITV001, isolated from a chalcopyrite acid mine drainage site in Brazil.</title>
        <authorList>
            <person name="Dall'Agnol H."/>
            <person name="Nancucheo I."/>
            <person name="Johnson B."/>
            <person name="Oliveira R."/>
            <person name="Leite L."/>
            <person name="Pylro V."/>
            <person name="Nunes G.L."/>
            <person name="Tzotzos G."/>
            <person name="Fernandes G.R."/>
            <person name="Dutra J."/>
            <person name="Orellana S.C."/>
            <person name="Oliveira G."/>
        </authorList>
    </citation>
    <scope>NUCLEOTIDE SEQUENCE [LARGE SCALE GENOMIC DNA]</scope>
    <source>
        <strain evidence="13">ITV01</strain>
    </source>
</reference>
<comment type="subunit">
    <text evidence="9 10">Homodimer and homohexamer; in equilibrium.</text>
</comment>
<accession>A0A117SXK2</accession>
<sequence>MTQAVSLLDEQAIRRALTRIAHEVVEKTEDELPLSIVGIMRKGLPLARRLAERIEVIEKRKVHVYSLDVTAYRDDHALREDAFSSDAAKEVEPSALKDADELGKSRVLLVDDVLYTGRTVRAALDALLRHARPPVIQLAVLIDRGHRELPIRPDYVGKNIPTARSERVLVNLREFNCGEDQVVLLKRTDTHTESTRGWMR</sequence>
<evidence type="ECO:0000256" key="10">
    <source>
        <dbReference type="HAMAP-Rule" id="MF_01219"/>
    </source>
</evidence>
<comment type="function">
    <text evidence="7 10">Regulates transcriptional attenuation of the pyrimidine nucleotide (pyr) operon by binding in a uridine-dependent manner to specific sites on pyr mRNA. This disrupts an antiterminator hairpin in the RNA and favors formation of a downstream transcription terminator, leading to a reduced expression of downstream genes.</text>
</comment>
<dbReference type="GO" id="GO:0006353">
    <property type="term" value="P:DNA-templated transcription termination"/>
    <property type="evidence" value="ECO:0007669"/>
    <property type="project" value="UniProtKB-UniRule"/>
</dbReference>
<dbReference type="Pfam" id="PF00156">
    <property type="entry name" value="Pribosyltran"/>
    <property type="match status" value="1"/>
</dbReference>
<dbReference type="Gene3D" id="3.40.50.2020">
    <property type="match status" value="1"/>
</dbReference>
<comment type="similarity">
    <text evidence="1 10">Belongs to the purine/pyrimidine phosphoribosyltransferase family. PyrR subfamily.</text>
</comment>
<dbReference type="Proteomes" id="UP000053557">
    <property type="component" value="Unassembled WGS sequence"/>
</dbReference>
<evidence type="ECO:0000256" key="1">
    <source>
        <dbReference type="ARBA" id="ARBA00005565"/>
    </source>
</evidence>
<dbReference type="GO" id="GO:0004845">
    <property type="term" value="F:uracil phosphoribosyltransferase activity"/>
    <property type="evidence" value="ECO:0007669"/>
    <property type="project" value="UniProtKB-UniRule"/>
</dbReference>
<evidence type="ECO:0000313" key="12">
    <source>
        <dbReference type="EMBL" id="KUO95630.1"/>
    </source>
</evidence>
<dbReference type="PANTHER" id="PTHR11608:SF0">
    <property type="entry name" value="BIFUNCTIONAL PROTEIN PYRR"/>
    <property type="match status" value="1"/>
</dbReference>
<dbReference type="RefSeq" id="WP_067716999.1">
    <property type="nucleotide sequence ID" value="NZ_LPVJ01000048.1"/>
</dbReference>
<evidence type="ECO:0000256" key="6">
    <source>
        <dbReference type="ARBA" id="ARBA00023163"/>
    </source>
</evidence>
<dbReference type="InterPro" id="IPR023050">
    <property type="entry name" value="PyrR"/>
</dbReference>
<keyword evidence="3 10" id="KW-0328">Glycosyltransferase</keyword>
<dbReference type="InterPro" id="IPR050137">
    <property type="entry name" value="PyrR_bifunctional"/>
</dbReference>
<evidence type="ECO:0000256" key="4">
    <source>
        <dbReference type="ARBA" id="ARBA00022679"/>
    </source>
</evidence>
<organism evidence="12 13">
    <name type="scientific">Ferroacidibacillus organovorans</name>
    <dbReference type="NCBI Taxonomy" id="1765683"/>
    <lineage>
        <taxon>Bacteria</taxon>
        <taxon>Bacillati</taxon>
        <taxon>Bacillota</taxon>
        <taxon>Bacilli</taxon>
        <taxon>Bacillales</taxon>
        <taxon>Alicyclobacillaceae</taxon>
        <taxon>Ferroacidibacillus</taxon>
    </lineage>
</organism>
<dbReference type="NCBIfam" id="NF003549">
    <property type="entry name" value="PRK05205.1-5"/>
    <property type="match status" value="1"/>
</dbReference>
<dbReference type="EC" id="2.4.2.9" evidence="10"/>
<dbReference type="CDD" id="cd06223">
    <property type="entry name" value="PRTases_typeI"/>
    <property type="match status" value="1"/>
</dbReference>
<dbReference type="AlphaFoldDB" id="A0A117SXK2"/>
<dbReference type="FunFam" id="3.40.50.2020:FF:000020">
    <property type="entry name" value="Bifunctional protein PyrR"/>
    <property type="match status" value="1"/>
</dbReference>
<comment type="function">
    <text evidence="8 10">Also displays a weak uracil phosphoribosyltransferase activity which is not physiologically significant.</text>
</comment>
<evidence type="ECO:0000313" key="13">
    <source>
        <dbReference type="Proteomes" id="UP000053557"/>
    </source>
</evidence>
<proteinExistence type="inferred from homology"/>
<feature type="short sequence motif" description="PRPP-binding" evidence="10">
    <location>
        <begin position="107"/>
        <end position="119"/>
    </location>
</feature>
<keyword evidence="13" id="KW-1185">Reference proteome</keyword>
<dbReference type="SUPFAM" id="SSF53271">
    <property type="entry name" value="PRTase-like"/>
    <property type="match status" value="1"/>
</dbReference>
<keyword evidence="10" id="KW-0694">RNA-binding</keyword>
<comment type="catalytic activity">
    <reaction evidence="10">
        <text>UMP + diphosphate = 5-phospho-alpha-D-ribose 1-diphosphate + uracil</text>
        <dbReference type="Rhea" id="RHEA:13017"/>
        <dbReference type="ChEBI" id="CHEBI:17568"/>
        <dbReference type="ChEBI" id="CHEBI:33019"/>
        <dbReference type="ChEBI" id="CHEBI:57865"/>
        <dbReference type="ChEBI" id="CHEBI:58017"/>
        <dbReference type="EC" id="2.4.2.9"/>
    </reaction>
</comment>
<dbReference type="OrthoDB" id="9802227at2"/>
<dbReference type="EMBL" id="LPVJ01000048">
    <property type="protein sequence ID" value="KUO95630.1"/>
    <property type="molecule type" value="Genomic_DNA"/>
</dbReference>
<evidence type="ECO:0000256" key="3">
    <source>
        <dbReference type="ARBA" id="ARBA00022676"/>
    </source>
</evidence>
<keyword evidence="6 10" id="KW-0804">Transcription</keyword>
<protein>
    <recommendedName>
        <fullName evidence="10">Bifunctional protein PyrR</fullName>
    </recommendedName>
    <domain>
        <recommendedName>
            <fullName evidence="10">Pyrimidine operon regulatory protein</fullName>
        </recommendedName>
    </domain>
    <domain>
        <recommendedName>
            <fullName evidence="10">Uracil phosphoribosyltransferase</fullName>
            <shortName evidence="10">UPRTase</shortName>
            <ecNumber evidence="10">2.4.2.9</ecNumber>
        </recommendedName>
    </domain>
</protein>
<keyword evidence="5 10" id="KW-0805">Transcription regulation</keyword>
<dbReference type="GO" id="GO:0003723">
    <property type="term" value="F:RNA binding"/>
    <property type="evidence" value="ECO:0007669"/>
    <property type="project" value="UniProtKB-UniRule"/>
</dbReference>
<dbReference type="HAMAP" id="MF_01219">
    <property type="entry name" value="PyrR"/>
    <property type="match status" value="1"/>
</dbReference>
<evidence type="ECO:0000256" key="8">
    <source>
        <dbReference type="ARBA" id="ARBA00056018"/>
    </source>
</evidence>